<name>U5DB90_9CHRO</name>
<evidence type="ECO:0000313" key="1">
    <source>
        <dbReference type="EMBL" id="ERN41808.1"/>
    </source>
</evidence>
<dbReference type="InterPro" id="IPR055643">
    <property type="entry name" value="DUF7219"/>
</dbReference>
<dbReference type="Pfam" id="PF23856">
    <property type="entry name" value="DUF7219"/>
    <property type="match status" value="1"/>
</dbReference>
<evidence type="ECO:0008006" key="3">
    <source>
        <dbReference type="Google" id="ProtNLM"/>
    </source>
</evidence>
<proteinExistence type="predicted"/>
<organism evidence="1 2">
    <name type="scientific">Rubidibacter lacunae KORDI 51-2</name>
    <dbReference type="NCBI Taxonomy" id="582515"/>
    <lineage>
        <taxon>Bacteria</taxon>
        <taxon>Bacillati</taxon>
        <taxon>Cyanobacteriota</taxon>
        <taxon>Cyanophyceae</taxon>
        <taxon>Oscillatoriophycideae</taxon>
        <taxon>Chroococcales</taxon>
        <taxon>Aphanothecaceae</taxon>
        <taxon>Rubidibacter</taxon>
    </lineage>
</organism>
<reference evidence="1 2" key="1">
    <citation type="submission" date="2013-05" db="EMBL/GenBank/DDBJ databases">
        <title>Draft genome sequence of Rubidibacter lacunae KORDI 51-2.</title>
        <authorList>
            <person name="Choi D.H."/>
            <person name="Noh J.H."/>
            <person name="Kwon K.-K."/>
            <person name="Lee J.-H."/>
            <person name="Ryu J.-Y."/>
        </authorList>
    </citation>
    <scope>NUCLEOTIDE SEQUENCE [LARGE SCALE GENOMIC DNA]</scope>
    <source>
        <strain evidence="1 2">KORDI 51-2</strain>
    </source>
</reference>
<dbReference type="RefSeq" id="WP_022606413.1">
    <property type="nucleotide sequence ID" value="NZ_ASSJ01000041.1"/>
</dbReference>
<dbReference type="InParanoid" id="U5DB90"/>
<sequence>MTNPNGSGSNKDKFLYPRHRYYGEVKPEYIVFNANLQEFAQRVSYTCNLETGGKIAPEVAFRQIKSCWNQLKRSYKGLGIEDEPPNDEDGSKGA</sequence>
<gene>
    <name evidence="1" type="ORF">KR51_00016610</name>
</gene>
<dbReference type="STRING" id="582515.KR51_00016610"/>
<accession>U5DB90</accession>
<dbReference type="EMBL" id="ASSJ01000041">
    <property type="protein sequence ID" value="ERN41808.1"/>
    <property type="molecule type" value="Genomic_DNA"/>
</dbReference>
<evidence type="ECO:0000313" key="2">
    <source>
        <dbReference type="Proteomes" id="UP000016960"/>
    </source>
</evidence>
<dbReference type="AlphaFoldDB" id="U5DB90"/>
<protein>
    <recommendedName>
        <fullName evidence="3">Isopropylmalate/homocitrate/citramalate synthase</fullName>
    </recommendedName>
</protein>
<dbReference type="eggNOG" id="ENOG5032Y1Q">
    <property type="taxonomic scope" value="Bacteria"/>
</dbReference>
<dbReference type="Proteomes" id="UP000016960">
    <property type="component" value="Unassembled WGS sequence"/>
</dbReference>
<keyword evidence="2" id="KW-1185">Reference proteome</keyword>
<dbReference type="OrthoDB" id="426986at2"/>
<dbReference type="PATRIC" id="fig|582515.4.peg.1874"/>
<comment type="caution">
    <text evidence="1">The sequence shown here is derived from an EMBL/GenBank/DDBJ whole genome shotgun (WGS) entry which is preliminary data.</text>
</comment>